<dbReference type="PANTHER" id="PTHR11042">
    <property type="entry name" value="EUKARYOTIC TRANSLATION INITIATION FACTOR 2-ALPHA KINASE EIF2-ALPHA KINASE -RELATED"/>
    <property type="match status" value="1"/>
</dbReference>
<dbReference type="InterPro" id="IPR050339">
    <property type="entry name" value="CC_SR_Kinase"/>
</dbReference>
<dbReference type="Pfam" id="PF00069">
    <property type="entry name" value="Pkinase"/>
    <property type="match status" value="1"/>
</dbReference>
<evidence type="ECO:0000256" key="1">
    <source>
        <dbReference type="ARBA" id="ARBA00022679"/>
    </source>
</evidence>
<evidence type="ECO:0000259" key="5">
    <source>
        <dbReference type="PROSITE" id="PS50011"/>
    </source>
</evidence>
<organism evidence="6">
    <name type="scientific">Oppiella nova</name>
    <dbReference type="NCBI Taxonomy" id="334625"/>
    <lineage>
        <taxon>Eukaryota</taxon>
        <taxon>Metazoa</taxon>
        <taxon>Ecdysozoa</taxon>
        <taxon>Arthropoda</taxon>
        <taxon>Chelicerata</taxon>
        <taxon>Arachnida</taxon>
        <taxon>Acari</taxon>
        <taxon>Acariformes</taxon>
        <taxon>Sarcoptiformes</taxon>
        <taxon>Oribatida</taxon>
        <taxon>Brachypylina</taxon>
        <taxon>Oppioidea</taxon>
        <taxon>Oppiidae</taxon>
        <taxon>Oppiella</taxon>
    </lineage>
</organism>
<feature type="non-terminal residue" evidence="6">
    <location>
        <position position="106"/>
    </location>
</feature>
<dbReference type="Gene3D" id="1.10.510.10">
    <property type="entry name" value="Transferase(Phosphotransferase) domain 1"/>
    <property type="match status" value="1"/>
</dbReference>
<evidence type="ECO:0000256" key="3">
    <source>
        <dbReference type="ARBA" id="ARBA00022777"/>
    </source>
</evidence>
<keyword evidence="3" id="KW-0418">Kinase</keyword>
<evidence type="ECO:0000313" key="6">
    <source>
        <dbReference type="EMBL" id="CAD7661169.1"/>
    </source>
</evidence>
<dbReference type="EMBL" id="CAJPVJ010022635">
    <property type="protein sequence ID" value="CAG2178305.1"/>
    <property type="molecule type" value="Genomic_DNA"/>
</dbReference>
<keyword evidence="4" id="KW-0067">ATP-binding</keyword>
<dbReference type="GO" id="GO:0005634">
    <property type="term" value="C:nucleus"/>
    <property type="evidence" value="ECO:0007669"/>
    <property type="project" value="TreeGrafter"/>
</dbReference>
<dbReference type="OrthoDB" id="6415454at2759"/>
<gene>
    <name evidence="6" type="ORF">ONB1V03_LOCUS17730</name>
</gene>
<evidence type="ECO:0000256" key="2">
    <source>
        <dbReference type="ARBA" id="ARBA00022741"/>
    </source>
</evidence>
<dbReference type="SUPFAM" id="SSF56112">
    <property type="entry name" value="Protein kinase-like (PK-like)"/>
    <property type="match status" value="1"/>
</dbReference>
<proteinExistence type="predicted"/>
<accession>A0A7R9QWM9</accession>
<dbReference type="Proteomes" id="UP000728032">
    <property type="component" value="Unassembled WGS sequence"/>
</dbReference>
<protein>
    <recommendedName>
        <fullName evidence="5">Protein kinase domain-containing protein</fullName>
    </recommendedName>
</protein>
<dbReference type="AlphaFoldDB" id="A0A7R9QWM9"/>
<feature type="domain" description="Protein kinase" evidence="5">
    <location>
        <begin position="1"/>
        <end position="106"/>
    </location>
</feature>
<dbReference type="GO" id="GO:0005737">
    <property type="term" value="C:cytoplasm"/>
    <property type="evidence" value="ECO:0007669"/>
    <property type="project" value="TreeGrafter"/>
</dbReference>
<keyword evidence="1" id="KW-0808">Transferase</keyword>
<dbReference type="GO" id="GO:0005524">
    <property type="term" value="F:ATP binding"/>
    <property type="evidence" value="ECO:0007669"/>
    <property type="project" value="UniProtKB-KW"/>
</dbReference>
<dbReference type="PROSITE" id="PS50011">
    <property type="entry name" value="PROTEIN_KINASE_DOM"/>
    <property type="match status" value="1"/>
</dbReference>
<evidence type="ECO:0000256" key="4">
    <source>
        <dbReference type="ARBA" id="ARBA00022840"/>
    </source>
</evidence>
<dbReference type="GO" id="GO:0004672">
    <property type="term" value="F:protein kinase activity"/>
    <property type="evidence" value="ECO:0007669"/>
    <property type="project" value="InterPro"/>
</dbReference>
<sequence>DLKPNNVLITSYGWIKLCDFGLAKEVPNCDLFKASKAEHTADVGDLSYQAPEAQTNEYNHLIDIYSLSLIGAQIFGFDANDIIDGKLEAKTRMLAHFITIGDIYDK</sequence>
<evidence type="ECO:0000313" key="7">
    <source>
        <dbReference type="Proteomes" id="UP000728032"/>
    </source>
</evidence>
<dbReference type="InterPro" id="IPR011009">
    <property type="entry name" value="Kinase-like_dom_sf"/>
</dbReference>
<keyword evidence="2" id="KW-0547">Nucleotide-binding</keyword>
<reference evidence="6" key="1">
    <citation type="submission" date="2020-11" db="EMBL/GenBank/DDBJ databases">
        <authorList>
            <person name="Tran Van P."/>
        </authorList>
    </citation>
    <scope>NUCLEOTIDE SEQUENCE</scope>
</reference>
<dbReference type="EMBL" id="OC937460">
    <property type="protein sequence ID" value="CAD7661169.1"/>
    <property type="molecule type" value="Genomic_DNA"/>
</dbReference>
<name>A0A7R9QWM9_9ACAR</name>
<keyword evidence="7" id="KW-1185">Reference proteome</keyword>
<feature type="non-terminal residue" evidence="6">
    <location>
        <position position="1"/>
    </location>
</feature>
<dbReference type="InterPro" id="IPR000719">
    <property type="entry name" value="Prot_kinase_dom"/>
</dbReference>